<dbReference type="GeneID" id="64634314"/>
<reference evidence="2" key="1">
    <citation type="journal article" date="2020" name="New Phytol.">
        <title>Comparative genomics reveals dynamic genome evolution in host specialist ectomycorrhizal fungi.</title>
        <authorList>
            <person name="Lofgren L.A."/>
            <person name="Nguyen N.H."/>
            <person name="Vilgalys R."/>
            <person name="Ruytinx J."/>
            <person name="Liao H.L."/>
            <person name="Branco S."/>
            <person name="Kuo A."/>
            <person name="LaButti K."/>
            <person name="Lipzen A."/>
            <person name="Andreopoulos W."/>
            <person name="Pangilinan J."/>
            <person name="Riley R."/>
            <person name="Hundley H."/>
            <person name="Na H."/>
            <person name="Barry K."/>
            <person name="Grigoriev I.V."/>
            <person name="Stajich J.E."/>
            <person name="Kennedy P.G."/>
        </authorList>
    </citation>
    <scope>NUCLEOTIDE SEQUENCE</scope>
    <source>
        <strain evidence="2">MN1</strain>
    </source>
</reference>
<dbReference type="PANTHER" id="PTHR11909">
    <property type="entry name" value="CASEIN KINASE-RELATED"/>
    <property type="match status" value="1"/>
</dbReference>
<dbReference type="AlphaFoldDB" id="A0A9P7JCG9"/>
<evidence type="ECO:0000313" key="3">
    <source>
        <dbReference type="Proteomes" id="UP000807769"/>
    </source>
</evidence>
<gene>
    <name evidence="2" type="ORF">BJ212DRAFT_1481651</name>
</gene>
<organism evidence="2 3">
    <name type="scientific">Suillus subaureus</name>
    <dbReference type="NCBI Taxonomy" id="48587"/>
    <lineage>
        <taxon>Eukaryota</taxon>
        <taxon>Fungi</taxon>
        <taxon>Dikarya</taxon>
        <taxon>Basidiomycota</taxon>
        <taxon>Agaricomycotina</taxon>
        <taxon>Agaricomycetes</taxon>
        <taxon>Agaricomycetidae</taxon>
        <taxon>Boletales</taxon>
        <taxon>Suillineae</taxon>
        <taxon>Suillaceae</taxon>
        <taxon>Suillus</taxon>
    </lineage>
</organism>
<name>A0A9P7JCG9_9AGAM</name>
<dbReference type="InterPro" id="IPR011009">
    <property type="entry name" value="Kinase-like_dom_sf"/>
</dbReference>
<feature type="domain" description="Protein kinase" evidence="1">
    <location>
        <begin position="1"/>
        <end position="203"/>
    </location>
</feature>
<evidence type="ECO:0000259" key="1">
    <source>
        <dbReference type="PROSITE" id="PS50011"/>
    </source>
</evidence>
<dbReference type="GO" id="GO:0005524">
    <property type="term" value="F:ATP binding"/>
    <property type="evidence" value="ECO:0007669"/>
    <property type="project" value="InterPro"/>
</dbReference>
<dbReference type="Gene3D" id="3.30.200.20">
    <property type="entry name" value="Phosphorylase Kinase, domain 1"/>
    <property type="match status" value="1"/>
</dbReference>
<dbReference type="OrthoDB" id="3203292at2759"/>
<evidence type="ECO:0000313" key="2">
    <source>
        <dbReference type="EMBL" id="KAG1815124.1"/>
    </source>
</evidence>
<dbReference type="Pfam" id="PF00069">
    <property type="entry name" value="Pkinase"/>
    <property type="match status" value="1"/>
</dbReference>
<dbReference type="PROSITE" id="PS50011">
    <property type="entry name" value="PROTEIN_KINASE_DOM"/>
    <property type="match status" value="1"/>
</dbReference>
<dbReference type="InterPro" id="IPR050235">
    <property type="entry name" value="CK1_Ser-Thr_kinase"/>
</dbReference>
<dbReference type="SUPFAM" id="SSF56112">
    <property type="entry name" value="Protein kinase-like (PK-like)"/>
    <property type="match status" value="1"/>
</dbReference>
<dbReference type="RefSeq" id="XP_041192261.1">
    <property type="nucleotide sequence ID" value="XM_041340298.1"/>
</dbReference>
<keyword evidence="3" id="KW-1185">Reference proteome</keyword>
<dbReference type="EMBL" id="JABBWG010000019">
    <property type="protein sequence ID" value="KAG1815124.1"/>
    <property type="molecule type" value="Genomic_DNA"/>
</dbReference>
<proteinExistence type="predicted"/>
<comment type="caution">
    <text evidence="2">The sequence shown here is derived from an EMBL/GenBank/DDBJ whole genome shotgun (WGS) entry which is preliminary data.</text>
</comment>
<protein>
    <submittedName>
        <fullName evidence="2">Kinase-like domain-containing protein</fullName>
    </submittedName>
</protein>
<accession>A0A9P7JCG9</accession>
<dbReference type="Proteomes" id="UP000807769">
    <property type="component" value="Unassembled WGS sequence"/>
</dbReference>
<keyword evidence="2" id="KW-0808">Transferase</keyword>
<dbReference type="GO" id="GO:0004672">
    <property type="term" value="F:protein kinase activity"/>
    <property type="evidence" value="ECO:0007669"/>
    <property type="project" value="InterPro"/>
</dbReference>
<dbReference type="InterPro" id="IPR000719">
    <property type="entry name" value="Prot_kinase_dom"/>
</dbReference>
<sequence>MHILGVVYHAQNIINDDDLAIKLKPLVNNSSSLEHEYCILKQLEGGAGIPHVEWFGREATFDALVLDLLGPSLHDLFLVQNRKFTLHTILNIGDQLLLSLEHIHSHNYIHGNIKPQNTLVGRGDLQQTVFIVDFGIAKEYWNTAAQAHMPFHHGVTVTVAPYHFLSHLPLYYVMTAPNRAITRLFLSFTYLCITVRPPRAIVS</sequence>
<keyword evidence="2" id="KW-0418">Kinase</keyword>
<dbReference type="SMART" id="SM00220">
    <property type="entry name" value="S_TKc"/>
    <property type="match status" value="1"/>
</dbReference>
<dbReference type="Gene3D" id="1.10.510.10">
    <property type="entry name" value="Transferase(Phosphotransferase) domain 1"/>
    <property type="match status" value="1"/>
</dbReference>